<dbReference type="Pfam" id="PF01817">
    <property type="entry name" value="CM_2"/>
    <property type="match status" value="1"/>
</dbReference>
<evidence type="ECO:0000313" key="4">
    <source>
        <dbReference type="Proteomes" id="UP000576792"/>
    </source>
</evidence>
<proteinExistence type="predicted"/>
<evidence type="ECO:0000313" key="3">
    <source>
        <dbReference type="EMBL" id="NJC57672.1"/>
    </source>
</evidence>
<dbReference type="PANTHER" id="PTHR38041">
    <property type="entry name" value="CHORISMATE MUTASE"/>
    <property type="match status" value="1"/>
</dbReference>
<dbReference type="RefSeq" id="WP_342449069.1">
    <property type="nucleotide sequence ID" value="NZ_BAAAPQ010000040.1"/>
</dbReference>
<dbReference type="SUPFAM" id="SSF48600">
    <property type="entry name" value="Chorismate mutase II"/>
    <property type="match status" value="1"/>
</dbReference>
<dbReference type="GO" id="GO:0004106">
    <property type="term" value="F:chorismate mutase activity"/>
    <property type="evidence" value="ECO:0007669"/>
    <property type="project" value="UniProtKB-EC"/>
</dbReference>
<organism evidence="3 4">
    <name type="scientific">Brevibacterium marinum</name>
    <dbReference type="NCBI Taxonomy" id="418643"/>
    <lineage>
        <taxon>Bacteria</taxon>
        <taxon>Bacillati</taxon>
        <taxon>Actinomycetota</taxon>
        <taxon>Actinomycetes</taxon>
        <taxon>Micrococcales</taxon>
        <taxon>Brevibacteriaceae</taxon>
        <taxon>Brevibacterium</taxon>
    </lineage>
</organism>
<evidence type="ECO:0000259" key="2">
    <source>
        <dbReference type="PROSITE" id="PS51168"/>
    </source>
</evidence>
<dbReference type="SMART" id="SM00830">
    <property type="entry name" value="CM_2"/>
    <property type="match status" value="1"/>
</dbReference>
<name>A0A846S8H7_9MICO</name>
<dbReference type="InterPro" id="IPR010951">
    <property type="entry name" value="CM_bact"/>
</dbReference>
<sequence length="104" mass="11888">MDQINDKTRAQDRLMELRGSIDNIDAALIHLLAERFKLTETVGELKADHGLPPADPAREARQVEHLRTLAEDAHLDPEFAEKFLTFIVAEVIRHHERIAETREA</sequence>
<dbReference type="Gene3D" id="1.20.59.10">
    <property type="entry name" value="Chorismate mutase"/>
    <property type="match status" value="1"/>
</dbReference>
<dbReference type="PROSITE" id="PS51168">
    <property type="entry name" value="CHORISMATE_MUT_2"/>
    <property type="match status" value="1"/>
</dbReference>
<dbReference type="PANTHER" id="PTHR38041:SF1">
    <property type="entry name" value="CHORISMATE MUTASE"/>
    <property type="match status" value="1"/>
</dbReference>
<keyword evidence="1 3" id="KW-0413">Isomerase</keyword>
<accession>A0A846S8H7</accession>
<comment type="caution">
    <text evidence="3">The sequence shown here is derived from an EMBL/GenBank/DDBJ whole genome shotgun (WGS) entry which is preliminary data.</text>
</comment>
<dbReference type="NCBIfam" id="NF006691">
    <property type="entry name" value="PRK09239.1"/>
    <property type="match status" value="1"/>
</dbReference>
<evidence type="ECO:0000256" key="1">
    <source>
        <dbReference type="ARBA" id="ARBA00023235"/>
    </source>
</evidence>
<dbReference type="GO" id="GO:0046417">
    <property type="term" value="P:chorismate metabolic process"/>
    <property type="evidence" value="ECO:0007669"/>
    <property type="project" value="InterPro"/>
</dbReference>
<dbReference type="InterPro" id="IPR036979">
    <property type="entry name" value="CM_dom_sf"/>
</dbReference>
<reference evidence="3 4" key="1">
    <citation type="submission" date="2020-03" db="EMBL/GenBank/DDBJ databases">
        <title>Sequencing the genomes of 1000 actinobacteria strains.</title>
        <authorList>
            <person name="Klenk H.-P."/>
        </authorList>
    </citation>
    <scope>NUCLEOTIDE SEQUENCE [LARGE SCALE GENOMIC DNA]</scope>
    <source>
        <strain evidence="3 4">DSM 18964</strain>
    </source>
</reference>
<dbReference type="InterPro" id="IPR051331">
    <property type="entry name" value="Chorismate_mutase-related"/>
</dbReference>
<protein>
    <submittedName>
        <fullName evidence="3">Chorismate mutase</fullName>
        <ecNumber evidence="3">5.4.99.5</ecNumber>
    </submittedName>
</protein>
<gene>
    <name evidence="3" type="ORF">BKA07_002707</name>
</gene>
<dbReference type="GO" id="GO:0009697">
    <property type="term" value="P:salicylic acid biosynthetic process"/>
    <property type="evidence" value="ECO:0007669"/>
    <property type="project" value="TreeGrafter"/>
</dbReference>
<dbReference type="EC" id="5.4.99.5" evidence="3"/>
<dbReference type="AlphaFoldDB" id="A0A846S8H7"/>
<dbReference type="InterPro" id="IPR002701">
    <property type="entry name" value="CM_II_prokaryot"/>
</dbReference>
<dbReference type="NCBIfam" id="TIGR01795">
    <property type="entry name" value="CM_mono_cladeE"/>
    <property type="match status" value="1"/>
</dbReference>
<feature type="domain" description="Chorismate mutase" evidence="2">
    <location>
        <begin position="8"/>
        <end position="99"/>
    </location>
</feature>
<keyword evidence="4" id="KW-1185">Reference proteome</keyword>
<dbReference type="EMBL" id="JAATJN010000001">
    <property type="protein sequence ID" value="NJC57672.1"/>
    <property type="molecule type" value="Genomic_DNA"/>
</dbReference>
<dbReference type="Proteomes" id="UP000576792">
    <property type="component" value="Unassembled WGS sequence"/>
</dbReference>
<dbReference type="InterPro" id="IPR036263">
    <property type="entry name" value="Chorismate_II_sf"/>
</dbReference>